<keyword evidence="1" id="KW-0805">Transcription regulation</keyword>
<dbReference type="CDD" id="cd17535">
    <property type="entry name" value="REC_NarL-like"/>
    <property type="match status" value="1"/>
</dbReference>
<dbReference type="RefSeq" id="WP_090334811.1">
    <property type="nucleotide sequence ID" value="NZ_FNXY01000003.1"/>
</dbReference>
<feature type="modified residue" description="4-aspartylphosphate" evidence="4">
    <location>
        <position position="55"/>
    </location>
</feature>
<dbReference type="InterPro" id="IPR039420">
    <property type="entry name" value="WalR-like"/>
</dbReference>
<dbReference type="InterPro" id="IPR001789">
    <property type="entry name" value="Sig_transdc_resp-reg_receiver"/>
</dbReference>
<dbReference type="EMBL" id="FNXY01000003">
    <property type="protein sequence ID" value="SEI69915.1"/>
    <property type="molecule type" value="Genomic_DNA"/>
</dbReference>
<dbReference type="PANTHER" id="PTHR43214:SF41">
    <property type="entry name" value="NITRATE_NITRITE RESPONSE REGULATOR PROTEIN NARP"/>
    <property type="match status" value="1"/>
</dbReference>
<dbReference type="AlphaFoldDB" id="A0A1H6T0Z8"/>
<protein>
    <submittedName>
        <fullName evidence="6">Response regulator receiver domain-containing protein</fullName>
    </submittedName>
</protein>
<dbReference type="InterPro" id="IPR011006">
    <property type="entry name" value="CheY-like_superfamily"/>
</dbReference>
<dbReference type="PANTHER" id="PTHR43214">
    <property type="entry name" value="TWO-COMPONENT RESPONSE REGULATOR"/>
    <property type="match status" value="1"/>
</dbReference>
<organism evidence="6 7">
    <name type="scientific">Dyadobacter koreensis</name>
    <dbReference type="NCBI Taxonomy" id="408657"/>
    <lineage>
        <taxon>Bacteria</taxon>
        <taxon>Pseudomonadati</taxon>
        <taxon>Bacteroidota</taxon>
        <taxon>Cytophagia</taxon>
        <taxon>Cytophagales</taxon>
        <taxon>Spirosomataceae</taxon>
        <taxon>Dyadobacter</taxon>
    </lineage>
</organism>
<evidence type="ECO:0000313" key="7">
    <source>
        <dbReference type="Proteomes" id="UP000199532"/>
    </source>
</evidence>
<dbReference type="Proteomes" id="UP000199532">
    <property type="component" value="Unassembled WGS sequence"/>
</dbReference>
<keyword evidence="4" id="KW-0597">Phosphoprotein</keyword>
<gene>
    <name evidence="6" type="ORF">SAMN04487995_1768</name>
</gene>
<evidence type="ECO:0000313" key="6">
    <source>
        <dbReference type="EMBL" id="SEI69915.1"/>
    </source>
</evidence>
<name>A0A1H6T0Z8_9BACT</name>
<proteinExistence type="predicted"/>
<dbReference type="InterPro" id="IPR058245">
    <property type="entry name" value="NreC/VraR/RcsB-like_REC"/>
</dbReference>
<evidence type="ECO:0000259" key="5">
    <source>
        <dbReference type="PROSITE" id="PS50110"/>
    </source>
</evidence>
<dbReference type="Gene3D" id="3.40.50.2300">
    <property type="match status" value="1"/>
</dbReference>
<keyword evidence="2" id="KW-0238">DNA-binding</keyword>
<evidence type="ECO:0000256" key="4">
    <source>
        <dbReference type="PROSITE-ProRule" id="PRU00169"/>
    </source>
</evidence>
<reference evidence="6 7" key="1">
    <citation type="submission" date="2016-10" db="EMBL/GenBank/DDBJ databases">
        <authorList>
            <person name="de Groot N.N."/>
        </authorList>
    </citation>
    <scope>NUCLEOTIDE SEQUENCE [LARGE SCALE GENOMIC DNA]</scope>
    <source>
        <strain evidence="6 7">DSM 19938</strain>
    </source>
</reference>
<dbReference type="PROSITE" id="PS50110">
    <property type="entry name" value="RESPONSE_REGULATORY"/>
    <property type="match status" value="1"/>
</dbReference>
<dbReference type="SUPFAM" id="SSF52172">
    <property type="entry name" value="CheY-like"/>
    <property type="match status" value="1"/>
</dbReference>
<dbReference type="Pfam" id="PF00072">
    <property type="entry name" value="Response_reg"/>
    <property type="match status" value="1"/>
</dbReference>
<dbReference type="OrthoDB" id="1013073at2"/>
<dbReference type="STRING" id="408657.SAMN04487995_1768"/>
<dbReference type="GO" id="GO:0003677">
    <property type="term" value="F:DNA binding"/>
    <property type="evidence" value="ECO:0007669"/>
    <property type="project" value="UniProtKB-KW"/>
</dbReference>
<accession>A0A1H6T0Z8</accession>
<keyword evidence="7" id="KW-1185">Reference proteome</keyword>
<evidence type="ECO:0000256" key="1">
    <source>
        <dbReference type="ARBA" id="ARBA00023015"/>
    </source>
</evidence>
<dbReference type="SMART" id="SM00448">
    <property type="entry name" value="REC"/>
    <property type="match status" value="1"/>
</dbReference>
<feature type="domain" description="Response regulatory" evidence="5">
    <location>
        <begin position="3"/>
        <end position="120"/>
    </location>
</feature>
<dbReference type="GO" id="GO:0000160">
    <property type="term" value="P:phosphorelay signal transduction system"/>
    <property type="evidence" value="ECO:0007669"/>
    <property type="project" value="InterPro"/>
</dbReference>
<keyword evidence="3" id="KW-0804">Transcription</keyword>
<evidence type="ECO:0000256" key="2">
    <source>
        <dbReference type="ARBA" id="ARBA00023125"/>
    </source>
</evidence>
<sequence>MKTTLIADDHHLVQKGLRIMLREVLGADNDVEFASNGDEVLTKLTHTHFHMLITDLNMPGTDSLEMVSSALKINPDLKILIVTVAPDAIFAPRYLRVGVKGYVSKEASDDALSVMVHNIRYTYSLL</sequence>
<evidence type="ECO:0000256" key="3">
    <source>
        <dbReference type="ARBA" id="ARBA00023163"/>
    </source>
</evidence>